<protein>
    <submittedName>
        <fullName evidence="2">DUF1294 domain-containing protein</fullName>
    </submittedName>
</protein>
<accession>A0ABT2UQQ3</accession>
<dbReference type="Proteomes" id="UP001652445">
    <property type="component" value="Unassembled WGS sequence"/>
</dbReference>
<organism evidence="2 3">
    <name type="scientific">Paenibacillus baimaensis</name>
    <dbReference type="NCBI Taxonomy" id="2982185"/>
    <lineage>
        <taxon>Bacteria</taxon>
        <taxon>Bacillati</taxon>
        <taxon>Bacillota</taxon>
        <taxon>Bacilli</taxon>
        <taxon>Bacillales</taxon>
        <taxon>Paenibacillaceae</taxon>
        <taxon>Paenibacillus</taxon>
    </lineage>
</organism>
<evidence type="ECO:0000313" key="3">
    <source>
        <dbReference type="Proteomes" id="UP001652445"/>
    </source>
</evidence>
<gene>
    <name evidence="2" type="ORF">OB236_33125</name>
</gene>
<feature type="transmembrane region" description="Helical" evidence="1">
    <location>
        <begin position="66"/>
        <end position="85"/>
    </location>
</feature>
<dbReference type="Pfam" id="PF06961">
    <property type="entry name" value="DUF1294"/>
    <property type="match status" value="1"/>
</dbReference>
<keyword evidence="3" id="KW-1185">Reference proteome</keyword>
<name>A0ABT2UQQ3_9BACL</name>
<dbReference type="InterPro" id="IPR012156">
    <property type="entry name" value="Cold_shock_CspA"/>
</dbReference>
<keyword evidence="1" id="KW-0472">Membrane</keyword>
<keyword evidence="1" id="KW-0812">Transmembrane</keyword>
<dbReference type="EMBL" id="JAOQIO010000111">
    <property type="protein sequence ID" value="MCU6796982.1"/>
    <property type="molecule type" value="Genomic_DNA"/>
</dbReference>
<reference evidence="2 3" key="1">
    <citation type="submission" date="2022-09" db="EMBL/GenBank/DDBJ databases">
        <authorList>
            <person name="Han X.L."/>
            <person name="Wang Q."/>
            <person name="Lu T."/>
        </authorList>
    </citation>
    <scope>NUCLEOTIDE SEQUENCE [LARGE SCALE GENOMIC DNA]</scope>
    <source>
        <strain evidence="2 3">WQ 127069</strain>
    </source>
</reference>
<comment type="caution">
    <text evidence="2">The sequence shown here is derived from an EMBL/GenBank/DDBJ whole genome shotgun (WGS) entry which is preliminary data.</text>
</comment>
<proteinExistence type="predicted"/>
<dbReference type="InterPro" id="IPR010718">
    <property type="entry name" value="DUF1294"/>
</dbReference>
<feature type="transmembrane region" description="Helical" evidence="1">
    <location>
        <begin position="38"/>
        <end position="54"/>
    </location>
</feature>
<dbReference type="RefSeq" id="WP_262687809.1">
    <property type="nucleotide sequence ID" value="NZ_JAOQIO010000111.1"/>
</dbReference>
<keyword evidence="1" id="KW-1133">Transmembrane helix</keyword>
<feature type="transmembrane region" description="Helical" evidence="1">
    <location>
        <begin position="6"/>
        <end position="26"/>
    </location>
</feature>
<evidence type="ECO:0000313" key="2">
    <source>
        <dbReference type="EMBL" id="MCU6796982.1"/>
    </source>
</evidence>
<evidence type="ECO:0000256" key="1">
    <source>
        <dbReference type="SAM" id="Phobius"/>
    </source>
</evidence>
<dbReference type="PIRSF" id="PIRSF002599">
    <property type="entry name" value="Cold_shock_A"/>
    <property type="match status" value="1"/>
</dbReference>
<sequence length="89" mass="10411">MNILLIYLIVMNIWGFIRMGQDKRYAKKSRQRVPEKQLFLIALLGGAVGGWIGMRVWHHKTKHRSFTIGIPLLIIFNAAVVYLMIRFLK</sequence>